<name>A0A928VQ35_9CYAN</name>
<proteinExistence type="predicted"/>
<dbReference type="Proteomes" id="UP000625316">
    <property type="component" value="Unassembled WGS sequence"/>
</dbReference>
<feature type="coiled-coil region" evidence="1">
    <location>
        <begin position="1"/>
        <end position="28"/>
    </location>
</feature>
<gene>
    <name evidence="2" type="ORF">IQ266_22000</name>
</gene>
<dbReference type="EMBL" id="JADEXQ010000104">
    <property type="protein sequence ID" value="MBE9032415.1"/>
    <property type="molecule type" value="Genomic_DNA"/>
</dbReference>
<keyword evidence="1" id="KW-0175">Coiled coil</keyword>
<reference evidence="2" key="1">
    <citation type="submission" date="2020-10" db="EMBL/GenBank/DDBJ databases">
        <authorList>
            <person name="Castelo-Branco R."/>
            <person name="Eusebio N."/>
            <person name="Adriana R."/>
            <person name="Vieira A."/>
            <person name="Brugerolle De Fraissinette N."/>
            <person name="Rezende De Castro R."/>
            <person name="Schneider M.P."/>
            <person name="Vasconcelos V."/>
            <person name="Leao P.N."/>
        </authorList>
    </citation>
    <scope>NUCLEOTIDE SEQUENCE</scope>
    <source>
        <strain evidence="2">LEGE 11480</strain>
    </source>
</reference>
<sequence>MLELGDQIDELAAKRAEALAQLAAIRQIPLMQLMDDLGIQGPGVR</sequence>
<dbReference type="AlphaFoldDB" id="A0A928VQ35"/>
<dbReference type="RefSeq" id="WP_264327234.1">
    <property type="nucleotide sequence ID" value="NZ_JADEXQ010000104.1"/>
</dbReference>
<comment type="caution">
    <text evidence="2">The sequence shown here is derived from an EMBL/GenBank/DDBJ whole genome shotgun (WGS) entry which is preliminary data.</text>
</comment>
<evidence type="ECO:0000313" key="2">
    <source>
        <dbReference type="EMBL" id="MBE9032415.1"/>
    </source>
</evidence>
<evidence type="ECO:0000313" key="3">
    <source>
        <dbReference type="Proteomes" id="UP000625316"/>
    </source>
</evidence>
<accession>A0A928VQ35</accession>
<evidence type="ECO:0000256" key="1">
    <source>
        <dbReference type="SAM" id="Coils"/>
    </source>
</evidence>
<keyword evidence="3" id="KW-1185">Reference proteome</keyword>
<protein>
    <submittedName>
        <fullName evidence="2">Uncharacterized protein</fullName>
    </submittedName>
</protein>
<organism evidence="2 3">
    <name type="scientific">Romeriopsis navalis LEGE 11480</name>
    <dbReference type="NCBI Taxonomy" id="2777977"/>
    <lineage>
        <taxon>Bacteria</taxon>
        <taxon>Bacillati</taxon>
        <taxon>Cyanobacteriota</taxon>
        <taxon>Cyanophyceae</taxon>
        <taxon>Leptolyngbyales</taxon>
        <taxon>Leptolyngbyaceae</taxon>
        <taxon>Romeriopsis</taxon>
        <taxon>Romeriopsis navalis</taxon>
    </lineage>
</organism>